<evidence type="ECO:0000259" key="2">
    <source>
        <dbReference type="Pfam" id="PF02557"/>
    </source>
</evidence>
<dbReference type="OrthoDB" id="9792074at2"/>
<dbReference type="InterPro" id="IPR058193">
    <property type="entry name" value="VanY/YodJ_core_dom"/>
</dbReference>
<accession>A0A4R1QM88</accession>
<dbReference type="AlphaFoldDB" id="A0A4R1QM88"/>
<feature type="domain" description="D-alanyl-D-alanine carboxypeptidase-like core" evidence="2">
    <location>
        <begin position="116"/>
        <end position="245"/>
    </location>
</feature>
<comment type="caution">
    <text evidence="3">The sequence shown here is derived from an EMBL/GenBank/DDBJ whole genome shotgun (WGS) entry which is preliminary data.</text>
</comment>
<dbReference type="GO" id="GO:0006508">
    <property type="term" value="P:proteolysis"/>
    <property type="evidence" value="ECO:0007669"/>
    <property type="project" value="InterPro"/>
</dbReference>
<evidence type="ECO:0000313" key="3">
    <source>
        <dbReference type="EMBL" id="TCL49728.1"/>
    </source>
</evidence>
<dbReference type="InterPro" id="IPR003709">
    <property type="entry name" value="VanY-like_core_dom"/>
</dbReference>
<sequence>MKKWMLILAMIVYVSGCDRSSSAHPIAQKQETKVTPQEEQVNPQEKTVNETPSELLLEEKFWNQIEVQNGIKVIVNPENILALVNKEQSLPANYKPNDLVIPNVPFTFAETNVEKRYMRAEAAKALEEMFAKAKEEQIFLYAVSGYRSYERQKALFDAEVNRVGKDKAVMAVAIPGRSEHQTGLAVDITSPSVQYEITQAFGETKEGKWVAEHAHEFGFIIRYPKGKEGITGYQYEPWHLRYVGKKAAKVIFEKRITLEEYFQIVKKV</sequence>
<dbReference type="Proteomes" id="UP000295658">
    <property type="component" value="Unassembled WGS sequence"/>
</dbReference>
<dbReference type="Gene3D" id="3.30.1380.10">
    <property type="match status" value="1"/>
</dbReference>
<name>A0A4R1QM88_9BACL</name>
<dbReference type="SUPFAM" id="SSF55166">
    <property type="entry name" value="Hedgehog/DD-peptidase"/>
    <property type="match status" value="1"/>
</dbReference>
<feature type="compositionally biased region" description="Polar residues" evidence="1">
    <location>
        <begin position="33"/>
        <end position="49"/>
    </location>
</feature>
<reference evidence="3 4" key="1">
    <citation type="submission" date="2019-03" db="EMBL/GenBank/DDBJ databases">
        <title>Genomic Encyclopedia of Type Strains, Phase IV (KMG-IV): sequencing the most valuable type-strain genomes for metagenomic binning, comparative biology and taxonomic classification.</title>
        <authorList>
            <person name="Goeker M."/>
        </authorList>
    </citation>
    <scope>NUCLEOTIDE SEQUENCE [LARGE SCALE GENOMIC DNA]</scope>
    <source>
        <strain evidence="3 4">DSM 24979</strain>
    </source>
</reference>
<evidence type="ECO:0000256" key="1">
    <source>
        <dbReference type="SAM" id="MobiDB-lite"/>
    </source>
</evidence>
<organism evidence="3 4">
    <name type="scientific">Thermolongibacillus altinsuensis</name>
    <dbReference type="NCBI Taxonomy" id="575256"/>
    <lineage>
        <taxon>Bacteria</taxon>
        <taxon>Bacillati</taxon>
        <taxon>Bacillota</taxon>
        <taxon>Bacilli</taxon>
        <taxon>Bacillales</taxon>
        <taxon>Anoxybacillaceae</taxon>
        <taxon>Thermolongibacillus</taxon>
    </lineage>
</organism>
<feature type="region of interest" description="Disordered" evidence="1">
    <location>
        <begin position="24"/>
        <end position="49"/>
    </location>
</feature>
<dbReference type="InterPro" id="IPR009045">
    <property type="entry name" value="Zn_M74/Hedgehog-like"/>
</dbReference>
<keyword evidence="4" id="KW-1185">Reference proteome</keyword>
<gene>
    <name evidence="3" type="ORF">EDD69_10680</name>
</gene>
<keyword evidence="3" id="KW-0121">Carboxypeptidase</keyword>
<dbReference type="PANTHER" id="PTHR34385:SF1">
    <property type="entry name" value="PEPTIDOGLYCAN L-ALANYL-D-GLUTAMATE ENDOPEPTIDASE CWLK"/>
    <property type="match status" value="1"/>
</dbReference>
<dbReference type="Pfam" id="PF02557">
    <property type="entry name" value="VanY"/>
    <property type="match status" value="1"/>
</dbReference>
<proteinExistence type="predicted"/>
<dbReference type="PANTHER" id="PTHR34385">
    <property type="entry name" value="D-ALANYL-D-ALANINE CARBOXYPEPTIDASE"/>
    <property type="match status" value="1"/>
</dbReference>
<keyword evidence="3" id="KW-0378">Hydrolase</keyword>
<evidence type="ECO:0000313" key="4">
    <source>
        <dbReference type="Proteomes" id="UP000295658"/>
    </source>
</evidence>
<dbReference type="InterPro" id="IPR052179">
    <property type="entry name" value="DD-CPase-like"/>
</dbReference>
<dbReference type="CDD" id="cd14852">
    <property type="entry name" value="LD-carboxypeptidase"/>
    <property type="match status" value="1"/>
</dbReference>
<keyword evidence="3" id="KW-0645">Protease</keyword>
<dbReference type="GO" id="GO:0004180">
    <property type="term" value="F:carboxypeptidase activity"/>
    <property type="evidence" value="ECO:0007669"/>
    <property type="project" value="UniProtKB-KW"/>
</dbReference>
<dbReference type="RefSeq" id="WP_132948281.1">
    <property type="nucleotide sequence ID" value="NZ_SLUL01000006.1"/>
</dbReference>
<protein>
    <submittedName>
        <fullName evidence="3">D-Ala-D-Ala carboxypeptidase</fullName>
    </submittedName>
</protein>
<dbReference type="EMBL" id="SLUL01000006">
    <property type="protein sequence ID" value="TCL49728.1"/>
    <property type="molecule type" value="Genomic_DNA"/>
</dbReference>